<protein>
    <submittedName>
        <fullName evidence="2">Uncharacterized protein</fullName>
    </submittedName>
</protein>
<proteinExistence type="predicted"/>
<dbReference type="EMBL" id="KN818244">
    <property type="protein sequence ID" value="KIL65079.1"/>
    <property type="molecule type" value="Genomic_DNA"/>
</dbReference>
<name>A0A0C2TE38_AMAMK</name>
<evidence type="ECO:0000313" key="3">
    <source>
        <dbReference type="Proteomes" id="UP000054549"/>
    </source>
</evidence>
<dbReference type="AlphaFoldDB" id="A0A0C2TE38"/>
<gene>
    <name evidence="2" type="ORF">M378DRAFT_541856</name>
</gene>
<accession>A0A0C2TE38</accession>
<sequence length="90" mass="10327">MSRVLSKVTGQHLLLRQTGCNSENGLVPEITARQCKITSTECPFYKARYKSTIDAYFKSSWKLIRRRFHGAERKVSANSADERRKSTPHP</sequence>
<reference evidence="2 3" key="1">
    <citation type="submission" date="2014-04" db="EMBL/GenBank/DDBJ databases">
        <title>Evolutionary Origins and Diversification of the Mycorrhizal Mutualists.</title>
        <authorList>
            <consortium name="DOE Joint Genome Institute"/>
            <consortium name="Mycorrhizal Genomics Consortium"/>
            <person name="Kohler A."/>
            <person name="Kuo A."/>
            <person name="Nagy L.G."/>
            <person name="Floudas D."/>
            <person name="Copeland A."/>
            <person name="Barry K.W."/>
            <person name="Cichocki N."/>
            <person name="Veneault-Fourrey C."/>
            <person name="LaButti K."/>
            <person name="Lindquist E.A."/>
            <person name="Lipzen A."/>
            <person name="Lundell T."/>
            <person name="Morin E."/>
            <person name="Murat C."/>
            <person name="Riley R."/>
            <person name="Ohm R."/>
            <person name="Sun H."/>
            <person name="Tunlid A."/>
            <person name="Henrissat B."/>
            <person name="Grigoriev I.V."/>
            <person name="Hibbett D.S."/>
            <person name="Martin F."/>
        </authorList>
    </citation>
    <scope>NUCLEOTIDE SEQUENCE [LARGE SCALE GENOMIC DNA]</scope>
    <source>
        <strain evidence="2 3">Koide BX008</strain>
    </source>
</reference>
<dbReference type="Proteomes" id="UP000054549">
    <property type="component" value="Unassembled WGS sequence"/>
</dbReference>
<dbReference type="HOGENOM" id="CLU_2440365_0_0_1"/>
<feature type="region of interest" description="Disordered" evidence="1">
    <location>
        <begin position="71"/>
        <end position="90"/>
    </location>
</feature>
<keyword evidence="3" id="KW-1185">Reference proteome</keyword>
<evidence type="ECO:0000256" key="1">
    <source>
        <dbReference type="SAM" id="MobiDB-lite"/>
    </source>
</evidence>
<dbReference type="InParanoid" id="A0A0C2TE38"/>
<evidence type="ECO:0000313" key="2">
    <source>
        <dbReference type="EMBL" id="KIL65079.1"/>
    </source>
</evidence>
<organism evidence="2 3">
    <name type="scientific">Amanita muscaria (strain Koide BX008)</name>
    <dbReference type="NCBI Taxonomy" id="946122"/>
    <lineage>
        <taxon>Eukaryota</taxon>
        <taxon>Fungi</taxon>
        <taxon>Dikarya</taxon>
        <taxon>Basidiomycota</taxon>
        <taxon>Agaricomycotina</taxon>
        <taxon>Agaricomycetes</taxon>
        <taxon>Agaricomycetidae</taxon>
        <taxon>Agaricales</taxon>
        <taxon>Pluteineae</taxon>
        <taxon>Amanitaceae</taxon>
        <taxon>Amanita</taxon>
    </lineage>
</organism>